<sequence>MLPDRATRAVAAWRRERPELDVEAMEIIGRLNELSSLLTRALQPVFAAHGLQGGEFDVLATLRRAGAPFRLTPTALYEATMLTSGGMTARLDRLESRSLIRRLPNPQDRRGTLIELTDQGLELIDSAIGPHAENETRLLAGLPPDDRAALNDLLARLLAALP</sequence>
<gene>
    <name evidence="5" type="ORF">ACFFIZ_11385</name>
</gene>
<dbReference type="RefSeq" id="WP_265506731.1">
    <property type="nucleotide sequence ID" value="NZ_JAOTBE010000017.1"/>
</dbReference>
<accession>A0ABV6CJH3</accession>
<dbReference type="PANTHER" id="PTHR42756:SF1">
    <property type="entry name" value="TRANSCRIPTIONAL REPRESSOR OF EMRAB OPERON"/>
    <property type="match status" value="1"/>
</dbReference>
<comment type="caution">
    <text evidence="5">The sequence shown here is derived from an EMBL/GenBank/DDBJ whole genome shotgun (WGS) entry which is preliminary data.</text>
</comment>
<name>A0ABV6CJH3_9RHOB</name>
<dbReference type="Gene3D" id="1.10.10.10">
    <property type="entry name" value="Winged helix-like DNA-binding domain superfamily/Winged helix DNA-binding domain"/>
    <property type="match status" value="1"/>
</dbReference>
<evidence type="ECO:0000256" key="2">
    <source>
        <dbReference type="ARBA" id="ARBA00023125"/>
    </source>
</evidence>
<proteinExistence type="predicted"/>
<dbReference type="Proteomes" id="UP001589795">
    <property type="component" value="Unassembled WGS sequence"/>
</dbReference>
<feature type="domain" description="HTH marR-type" evidence="4">
    <location>
        <begin position="24"/>
        <end position="159"/>
    </location>
</feature>
<protein>
    <submittedName>
        <fullName evidence="5">MarR family winged helix-turn-helix transcriptional regulator</fullName>
    </submittedName>
</protein>
<organism evidence="5 6">
    <name type="scientific">Paracoccus rhizosphaerae</name>
    <dbReference type="NCBI Taxonomy" id="1133347"/>
    <lineage>
        <taxon>Bacteria</taxon>
        <taxon>Pseudomonadati</taxon>
        <taxon>Pseudomonadota</taxon>
        <taxon>Alphaproteobacteria</taxon>
        <taxon>Rhodobacterales</taxon>
        <taxon>Paracoccaceae</taxon>
        <taxon>Paracoccus</taxon>
    </lineage>
</organism>
<dbReference type="InterPro" id="IPR000835">
    <property type="entry name" value="HTH_MarR-typ"/>
</dbReference>
<keyword evidence="1" id="KW-0805">Transcription regulation</keyword>
<dbReference type="PROSITE" id="PS50995">
    <property type="entry name" value="HTH_MARR_2"/>
    <property type="match status" value="1"/>
</dbReference>
<dbReference type="InterPro" id="IPR036390">
    <property type="entry name" value="WH_DNA-bd_sf"/>
</dbReference>
<dbReference type="SUPFAM" id="SSF46785">
    <property type="entry name" value="Winged helix' DNA-binding domain"/>
    <property type="match status" value="1"/>
</dbReference>
<dbReference type="InterPro" id="IPR036388">
    <property type="entry name" value="WH-like_DNA-bd_sf"/>
</dbReference>
<evidence type="ECO:0000256" key="3">
    <source>
        <dbReference type="ARBA" id="ARBA00023163"/>
    </source>
</evidence>
<keyword evidence="6" id="KW-1185">Reference proteome</keyword>
<dbReference type="EMBL" id="JBHLWQ010000104">
    <property type="protein sequence ID" value="MFC0200898.1"/>
    <property type="molecule type" value="Genomic_DNA"/>
</dbReference>
<keyword evidence="2" id="KW-0238">DNA-binding</keyword>
<evidence type="ECO:0000313" key="5">
    <source>
        <dbReference type="EMBL" id="MFC0200898.1"/>
    </source>
</evidence>
<evidence type="ECO:0000313" key="6">
    <source>
        <dbReference type="Proteomes" id="UP001589795"/>
    </source>
</evidence>
<evidence type="ECO:0000256" key="1">
    <source>
        <dbReference type="ARBA" id="ARBA00023015"/>
    </source>
</evidence>
<dbReference type="SMART" id="SM00347">
    <property type="entry name" value="HTH_MARR"/>
    <property type="match status" value="1"/>
</dbReference>
<keyword evidence="3" id="KW-0804">Transcription</keyword>
<dbReference type="PRINTS" id="PR00598">
    <property type="entry name" value="HTHMARR"/>
</dbReference>
<reference evidence="5 6" key="1">
    <citation type="submission" date="2024-09" db="EMBL/GenBank/DDBJ databases">
        <authorList>
            <person name="Sun Q."/>
            <person name="Mori K."/>
        </authorList>
    </citation>
    <scope>NUCLEOTIDE SEQUENCE [LARGE SCALE GENOMIC DNA]</scope>
    <source>
        <strain evidence="5 6">CCM 7904</strain>
    </source>
</reference>
<evidence type="ECO:0000259" key="4">
    <source>
        <dbReference type="PROSITE" id="PS50995"/>
    </source>
</evidence>
<dbReference type="PANTHER" id="PTHR42756">
    <property type="entry name" value="TRANSCRIPTIONAL REGULATOR, MARR"/>
    <property type="match status" value="1"/>
</dbReference>
<dbReference type="Pfam" id="PF12802">
    <property type="entry name" value="MarR_2"/>
    <property type="match status" value="1"/>
</dbReference>